<dbReference type="OrthoDB" id="9777288at2"/>
<evidence type="ECO:0000256" key="2">
    <source>
        <dbReference type="ARBA" id="ARBA00023002"/>
    </source>
</evidence>
<evidence type="ECO:0000256" key="1">
    <source>
        <dbReference type="ARBA" id="ARBA00005854"/>
    </source>
</evidence>
<keyword evidence="2 4" id="KW-0560">Oxidoreductase</keyword>
<keyword evidence="3" id="KW-0520">NAD</keyword>
<dbReference type="Pfam" id="PF00389">
    <property type="entry name" value="2-Hacid_dh"/>
    <property type="match status" value="1"/>
</dbReference>
<dbReference type="InterPro" id="IPR006139">
    <property type="entry name" value="D-isomer_2_OHA_DH_cat_dom"/>
</dbReference>
<dbReference type="SUPFAM" id="SSF51735">
    <property type="entry name" value="NAD(P)-binding Rossmann-fold domains"/>
    <property type="match status" value="1"/>
</dbReference>
<dbReference type="SUPFAM" id="SSF52283">
    <property type="entry name" value="Formate/glycerate dehydrogenase catalytic domain-like"/>
    <property type="match status" value="1"/>
</dbReference>
<dbReference type="PANTHER" id="PTHR43761:SF1">
    <property type="entry name" value="D-ISOMER SPECIFIC 2-HYDROXYACID DEHYDROGENASE CATALYTIC DOMAIN-CONTAINING PROTEIN-RELATED"/>
    <property type="match status" value="1"/>
</dbReference>
<reference evidence="7 8" key="1">
    <citation type="submission" date="2019-09" db="EMBL/GenBank/DDBJ databases">
        <title>Distinct polysaccharide growth profiles of human intestinal Prevotella copri isolates.</title>
        <authorList>
            <person name="Fehlner-Peach H."/>
            <person name="Magnabosco C."/>
            <person name="Raghavan V."/>
            <person name="Scher J.U."/>
            <person name="Tett A."/>
            <person name="Cox L.M."/>
            <person name="Gottsegen C."/>
            <person name="Watters A."/>
            <person name="Wiltshire- Gordon J.D."/>
            <person name="Segata N."/>
            <person name="Bonneau R."/>
            <person name="Littman D.R."/>
        </authorList>
    </citation>
    <scope>NUCLEOTIDE SEQUENCE [LARGE SCALE GENOMIC DNA]</scope>
    <source>
        <strain evidence="8">iAA917</strain>
    </source>
</reference>
<dbReference type="GO" id="GO:0016616">
    <property type="term" value="F:oxidoreductase activity, acting on the CH-OH group of donors, NAD or NADP as acceptor"/>
    <property type="evidence" value="ECO:0007669"/>
    <property type="project" value="InterPro"/>
</dbReference>
<dbReference type="RefSeq" id="WP_153090390.1">
    <property type="nucleotide sequence ID" value="NZ_VZAH01000054.1"/>
</dbReference>
<evidence type="ECO:0000313" key="7">
    <source>
        <dbReference type="EMBL" id="MQP13797.1"/>
    </source>
</evidence>
<gene>
    <name evidence="7" type="ORF">F7D25_05110</name>
</gene>
<evidence type="ECO:0000256" key="4">
    <source>
        <dbReference type="RuleBase" id="RU003719"/>
    </source>
</evidence>
<evidence type="ECO:0000259" key="5">
    <source>
        <dbReference type="Pfam" id="PF00389"/>
    </source>
</evidence>
<name>A0A6G1VJW7_9BACT</name>
<comment type="caution">
    <text evidence="7">The sequence shown here is derived from an EMBL/GenBank/DDBJ whole genome shotgun (WGS) entry which is preliminary data.</text>
</comment>
<evidence type="ECO:0000313" key="8">
    <source>
        <dbReference type="Proteomes" id="UP000477980"/>
    </source>
</evidence>
<dbReference type="PROSITE" id="PS00671">
    <property type="entry name" value="D_2_HYDROXYACID_DH_3"/>
    <property type="match status" value="1"/>
</dbReference>
<dbReference type="EMBL" id="VZAH01000054">
    <property type="protein sequence ID" value="MQP13797.1"/>
    <property type="molecule type" value="Genomic_DNA"/>
</dbReference>
<dbReference type="InterPro" id="IPR036291">
    <property type="entry name" value="NAD(P)-bd_dom_sf"/>
</dbReference>
<feature type="domain" description="D-isomer specific 2-hydroxyacid dehydrogenase catalytic" evidence="5">
    <location>
        <begin position="19"/>
        <end position="317"/>
    </location>
</feature>
<accession>A0A6G1VJW7</accession>
<sequence>MKIVILDGYAANPGDLDYHLLEQLGEVVVYPRTSDEEKVERAKDADIILLNKVQMDAETLAQLPNLKYIGIQATGFNVVDIAAAKKQGIIVTNIPAYSTDSVAQMTFALILAVTNRVEHYTQENRNERWAYNKDFCYWDTPLMELAGKKLGIMGLGNIGMKVANIARQFGMDVCACTSKNSCDLPEWIQKVSKDGLLATSDILTLHCPLSDDTYHLINKENIEKMKDTAILVNTGRGPLVDEEAVAKALHDQKLGAYCADVMSQEPPSKENPLFKEPNAYLTPHIAWATFEARKRLNSQVAANVKAFLEGSPINVVNP</sequence>
<evidence type="ECO:0000256" key="3">
    <source>
        <dbReference type="ARBA" id="ARBA00023027"/>
    </source>
</evidence>
<dbReference type="InterPro" id="IPR050418">
    <property type="entry name" value="D-iso_2-hydroxyacid_DH_PdxB"/>
</dbReference>
<protein>
    <submittedName>
        <fullName evidence="7">D-2-hydroxyacid dehydrogenase</fullName>
    </submittedName>
</protein>
<dbReference type="InterPro" id="IPR029753">
    <property type="entry name" value="D-isomer_DH_CS"/>
</dbReference>
<dbReference type="PRINTS" id="PR00411">
    <property type="entry name" value="PNDRDTASEI"/>
</dbReference>
<dbReference type="InterPro" id="IPR006140">
    <property type="entry name" value="D-isomer_DH_NAD-bd"/>
</dbReference>
<comment type="similarity">
    <text evidence="1 4">Belongs to the D-isomer specific 2-hydroxyacid dehydrogenase family.</text>
</comment>
<dbReference type="PANTHER" id="PTHR43761">
    <property type="entry name" value="D-ISOMER SPECIFIC 2-HYDROXYACID DEHYDROGENASE FAMILY PROTEIN (AFU_ORTHOLOGUE AFUA_1G13630)"/>
    <property type="match status" value="1"/>
</dbReference>
<dbReference type="PROSITE" id="PS00670">
    <property type="entry name" value="D_2_HYDROXYACID_DH_2"/>
    <property type="match status" value="1"/>
</dbReference>
<evidence type="ECO:0000259" key="6">
    <source>
        <dbReference type="Pfam" id="PF02826"/>
    </source>
</evidence>
<dbReference type="AlphaFoldDB" id="A0A6G1VJW7"/>
<organism evidence="7 8">
    <name type="scientific">Segatella copri</name>
    <dbReference type="NCBI Taxonomy" id="165179"/>
    <lineage>
        <taxon>Bacteria</taxon>
        <taxon>Pseudomonadati</taxon>
        <taxon>Bacteroidota</taxon>
        <taxon>Bacteroidia</taxon>
        <taxon>Bacteroidales</taxon>
        <taxon>Prevotellaceae</taxon>
        <taxon>Segatella</taxon>
    </lineage>
</organism>
<dbReference type="Pfam" id="PF02826">
    <property type="entry name" value="2-Hacid_dh_C"/>
    <property type="match status" value="1"/>
</dbReference>
<feature type="domain" description="D-isomer specific 2-hydroxyacid dehydrogenase NAD-binding" evidence="6">
    <location>
        <begin position="107"/>
        <end position="286"/>
    </location>
</feature>
<dbReference type="GO" id="GO:0051287">
    <property type="term" value="F:NAD binding"/>
    <property type="evidence" value="ECO:0007669"/>
    <property type="project" value="InterPro"/>
</dbReference>
<dbReference type="Gene3D" id="3.40.50.720">
    <property type="entry name" value="NAD(P)-binding Rossmann-like Domain"/>
    <property type="match status" value="2"/>
</dbReference>
<dbReference type="Proteomes" id="UP000477980">
    <property type="component" value="Unassembled WGS sequence"/>
</dbReference>
<proteinExistence type="inferred from homology"/>
<dbReference type="CDD" id="cd12162">
    <property type="entry name" value="2-Hacid_dh_4"/>
    <property type="match status" value="1"/>
</dbReference>